<protein>
    <submittedName>
        <fullName evidence="2">Uncharacterized protein</fullName>
    </submittedName>
</protein>
<dbReference type="Proteomes" id="UP000034607">
    <property type="component" value="Unassembled WGS sequence"/>
</dbReference>
<proteinExistence type="predicted"/>
<reference evidence="2 3" key="1">
    <citation type="journal article" date="2015" name="Nature">
        <title>rRNA introns, odd ribosomes, and small enigmatic genomes across a large radiation of phyla.</title>
        <authorList>
            <person name="Brown C.T."/>
            <person name="Hug L.A."/>
            <person name="Thomas B.C."/>
            <person name="Sharon I."/>
            <person name="Castelle C.J."/>
            <person name="Singh A."/>
            <person name="Wilkins M.J."/>
            <person name="Williams K.H."/>
            <person name="Banfield J.F."/>
        </authorList>
    </citation>
    <scope>NUCLEOTIDE SEQUENCE [LARGE SCALE GENOMIC DNA]</scope>
</reference>
<name>A0A0G1UAW4_9BACT</name>
<organism evidence="2 3">
    <name type="scientific">Candidatus Amesbacteria bacterium GW2011_GWA2_47_11</name>
    <dbReference type="NCBI Taxonomy" id="1618357"/>
    <lineage>
        <taxon>Bacteria</taxon>
        <taxon>Candidatus Amesiibacteriota</taxon>
    </lineage>
</organism>
<evidence type="ECO:0000313" key="2">
    <source>
        <dbReference type="EMBL" id="KKU54810.1"/>
    </source>
</evidence>
<evidence type="ECO:0000313" key="3">
    <source>
        <dbReference type="Proteomes" id="UP000034607"/>
    </source>
</evidence>
<accession>A0A0G1UAW4</accession>
<feature type="region of interest" description="Disordered" evidence="1">
    <location>
        <begin position="49"/>
        <end position="79"/>
    </location>
</feature>
<evidence type="ECO:0000256" key="1">
    <source>
        <dbReference type="SAM" id="MobiDB-lite"/>
    </source>
</evidence>
<dbReference type="AlphaFoldDB" id="A0A0G1UAW4"/>
<comment type="caution">
    <text evidence="2">The sequence shown here is derived from an EMBL/GenBank/DDBJ whole genome shotgun (WGS) entry which is preliminary data.</text>
</comment>
<sequence>MGKGPPRELCERGWGRRHHIRSGGWDTWDVVQCRCYFVLVLPGFLPGHSRAKRTENNIPPAGGIKKAEAPRSEAGADGEAAVAAETATHELSQKTVRTFSKTFTKSEIEEEDESDLLRIIIP</sequence>
<gene>
    <name evidence="2" type="ORF">UX78_C0033G0001</name>
</gene>
<dbReference type="EMBL" id="LCNM01000033">
    <property type="protein sequence ID" value="KKU54810.1"/>
    <property type="molecule type" value="Genomic_DNA"/>
</dbReference>